<keyword evidence="1" id="KW-0472">Membrane</keyword>
<accession>A0ABZ2FDA0</accession>
<feature type="transmembrane region" description="Helical" evidence="1">
    <location>
        <begin position="30"/>
        <end position="51"/>
    </location>
</feature>
<keyword evidence="3" id="KW-1185">Reference proteome</keyword>
<evidence type="ECO:0008006" key="4">
    <source>
        <dbReference type="Google" id="ProtNLM"/>
    </source>
</evidence>
<feature type="transmembrane region" description="Helical" evidence="1">
    <location>
        <begin position="100"/>
        <end position="121"/>
    </location>
</feature>
<dbReference type="RefSeq" id="WP_338538186.1">
    <property type="nucleotide sequence ID" value="NZ_CP104874.1"/>
</dbReference>
<dbReference type="Proteomes" id="UP001381003">
    <property type="component" value="Chromosome"/>
</dbReference>
<sequence>MSTHAKHFWSAAPAQPRVGTTSATLTAERAVPYVMATLRLSLGWVFLWAFLDKLFALGFATGRNPETGVVDRFGPDAWINGGSPTLGFLKFGTDGPLADFYQSFAGAAWADWLFMIGLAAIGLSLMLGVGMRIAAAAGALMLVLMWSAALPPANNPFMDDHLVYALALVALALMGAGRTWGLGRMWERLPFVQRHSFLK</sequence>
<evidence type="ECO:0000313" key="3">
    <source>
        <dbReference type="Proteomes" id="UP001381003"/>
    </source>
</evidence>
<keyword evidence="1" id="KW-1133">Transmembrane helix</keyword>
<organism evidence="2 3">
    <name type="scientific">Janibacter terrae</name>
    <dbReference type="NCBI Taxonomy" id="103817"/>
    <lineage>
        <taxon>Bacteria</taxon>
        <taxon>Bacillati</taxon>
        <taxon>Actinomycetota</taxon>
        <taxon>Actinomycetes</taxon>
        <taxon>Micrococcales</taxon>
        <taxon>Intrasporangiaceae</taxon>
        <taxon>Janibacter</taxon>
    </lineage>
</organism>
<keyword evidence="1" id="KW-0812">Transmembrane</keyword>
<dbReference type="EMBL" id="CP104874">
    <property type="protein sequence ID" value="WWF05091.1"/>
    <property type="molecule type" value="Genomic_DNA"/>
</dbReference>
<name>A0ABZ2FDA0_9MICO</name>
<protein>
    <recommendedName>
        <fullName evidence="4">DoxX family membrane protein</fullName>
    </recommendedName>
</protein>
<proteinExistence type="predicted"/>
<gene>
    <name evidence="2" type="ORF">N5P18_15730</name>
</gene>
<reference evidence="2 3" key="1">
    <citation type="submission" date="2022-09" db="EMBL/GenBank/DDBJ databases">
        <title>Complete genome sequence of Janibacter terrae strain COS04-44, PCL-degrading bacteria isolated from oil spilled coast.</title>
        <authorList>
            <person name="Park H."/>
            <person name="Kim J.Y."/>
            <person name="An S.H."/>
            <person name="Lee C.M."/>
            <person name="Weon H.-Y."/>
        </authorList>
    </citation>
    <scope>NUCLEOTIDE SEQUENCE [LARGE SCALE GENOMIC DNA]</scope>
    <source>
        <strain evidence="2 3">COS04-44</strain>
    </source>
</reference>
<feature type="transmembrane region" description="Helical" evidence="1">
    <location>
        <begin position="133"/>
        <end position="150"/>
    </location>
</feature>
<evidence type="ECO:0000256" key="1">
    <source>
        <dbReference type="SAM" id="Phobius"/>
    </source>
</evidence>
<evidence type="ECO:0000313" key="2">
    <source>
        <dbReference type="EMBL" id="WWF05091.1"/>
    </source>
</evidence>
<feature type="transmembrane region" description="Helical" evidence="1">
    <location>
        <begin position="162"/>
        <end position="181"/>
    </location>
</feature>